<dbReference type="PANTHER" id="PTHR44942">
    <property type="entry name" value="METHYLTRANSF_11 DOMAIN-CONTAINING PROTEIN"/>
    <property type="match status" value="1"/>
</dbReference>
<dbReference type="Proteomes" id="UP000697710">
    <property type="component" value="Unassembled WGS sequence"/>
</dbReference>
<name>A0A956M5J3_UNCEI</name>
<dbReference type="GO" id="GO:0008168">
    <property type="term" value="F:methyltransferase activity"/>
    <property type="evidence" value="ECO:0007669"/>
    <property type="project" value="UniProtKB-KW"/>
</dbReference>
<comment type="caution">
    <text evidence="4">The sequence shown here is derived from an EMBL/GenBank/DDBJ whole genome shotgun (WGS) entry which is preliminary data.</text>
</comment>
<dbReference type="SUPFAM" id="SSF53335">
    <property type="entry name" value="S-adenosyl-L-methionine-dependent methyltransferases"/>
    <property type="match status" value="1"/>
</dbReference>
<evidence type="ECO:0000256" key="1">
    <source>
        <dbReference type="ARBA" id="ARBA00022603"/>
    </source>
</evidence>
<organism evidence="4 5">
    <name type="scientific">Eiseniibacteriota bacterium</name>
    <dbReference type="NCBI Taxonomy" id="2212470"/>
    <lineage>
        <taxon>Bacteria</taxon>
        <taxon>Candidatus Eiseniibacteriota</taxon>
    </lineage>
</organism>
<dbReference type="PANTHER" id="PTHR44942:SF4">
    <property type="entry name" value="METHYLTRANSFERASE TYPE 11 DOMAIN-CONTAINING PROTEIN"/>
    <property type="match status" value="1"/>
</dbReference>
<protein>
    <submittedName>
        <fullName evidence="4">Class I SAM-dependent methyltransferase</fullName>
    </submittedName>
</protein>
<keyword evidence="2" id="KW-0808">Transferase</keyword>
<evidence type="ECO:0000313" key="5">
    <source>
        <dbReference type="Proteomes" id="UP000697710"/>
    </source>
</evidence>
<dbReference type="InterPro" id="IPR029063">
    <property type="entry name" value="SAM-dependent_MTases_sf"/>
</dbReference>
<dbReference type="Pfam" id="PF13649">
    <property type="entry name" value="Methyltransf_25"/>
    <property type="match status" value="1"/>
</dbReference>
<reference evidence="4" key="1">
    <citation type="submission" date="2020-04" db="EMBL/GenBank/DDBJ databases">
        <authorList>
            <person name="Zhang T."/>
        </authorList>
    </citation>
    <scope>NUCLEOTIDE SEQUENCE</scope>
    <source>
        <strain evidence="4">HKST-UBA01</strain>
    </source>
</reference>
<dbReference type="EMBL" id="JAGQHR010001187">
    <property type="protein sequence ID" value="MCA9730415.1"/>
    <property type="molecule type" value="Genomic_DNA"/>
</dbReference>
<evidence type="ECO:0000313" key="4">
    <source>
        <dbReference type="EMBL" id="MCA9730415.1"/>
    </source>
</evidence>
<dbReference type="Gene3D" id="3.40.50.150">
    <property type="entry name" value="Vaccinia Virus protein VP39"/>
    <property type="match status" value="1"/>
</dbReference>
<feature type="non-terminal residue" evidence="4">
    <location>
        <position position="196"/>
    </location>
</feature>
<sequence>MRGERSPVKLDLHYVDPRLVALYDLENARGIDTDFYCDLARELDARVIVDLGCGTGVLTRELATGGRRVFGVDPSEAMLAAARGHPGAERVEWIVGDATTLGAVDADLVVMTGNVAQVFLEDHDWIAALQAIRTSLGPGGHLAFESRNPTARGWENWTRDETYERIDSANGPMRCWLDLVTVEPGRVVFEGHNVFE</sequence>
<dbReference type="AlphaFoldDB" id="A0A956M5J3"/>
<proteinExistence type="predicted"/>
<evidence type="ECO:0000256" key="2">
    <source>
        <dbReference type="ARBA" id="ARBA00022679"/>
    </source>
</evidence>
<evidence type="ECO:0000259" key="3">
    <source>
        <dbReference type="Pfam" id="PF13649"/>
    </source>
</evidence>
<keyword evidence="1 4" id="KW-0489">Methyltransferase</keyword>
<accession>A0A956M5J3</accession>
<dbReference type="CDD" id="cd02440">
    <property type="entry name" value="AdoMet_MTases"/>
    <property type="match status" value="1"/>
</dbReference>
<reference evidence="4" key="2">
    <citation type="journal article" date="2021" name="Microbiome">
        <title>Successional dynamics and alternative stable states in a saline activated sludge microbial community over 9 years.</title>
        <authorList>
            <person name="Wang Y."/>
            <person name="Ye J."/>
            <person name="Ju F."/>
            <person name="Liu L."/>
            <person name="Boyd J.A."/>
            <person name="Deng Y."/>
            <person name="Parks D.H."/>
            <person name="Jiang X."/>
            <person name="Yin X."/>
            <person name="Woodcroft B.J."/>
            <person name="Tyson G.W."/>
            <person name="Hugenholtz P."/>
            <person name="Polz M.F."/>
            <person name="Zhang T."/>
        </authorList>
    </citation>
    <scope>NUCLEOTIDE SEQUENCE</scope>
    <source>
        <strain evidence="4">HKST-UBA01</strain>
    </source>
</reference>
<dbReference type="InterPro" id="IPR051052">
    <property type="entry name" value="Diverse_substrate_MTase"/>
</dbReference>
<dbReference type="GO" id="GO:0032259">
    <property type="term" value="P:methylation"/>
    <property type="evidence" value="ECO:0007669"/>
    <property type="project" value="UniProtKB-KW"/>
</dbReference>
<feature type="domain" description="Methyltransferase" evidence="3">
    <location>
        <begin position="48"/>
        <end position="140"/>
    </location>
</feature>
<gene>
    <name evidence="4" type="ORF">KC729_22225</name>
</gene>
<dbReference type="InterPro" id="IPR041698">
    <property type="entry name" value="Methyltransf_25"/>
</dbReference>